<reference evidence="1" key="1">
    <citation type="submission" date="2009-10" db="EMBL/GenBank/DDBJ databases">
        <title>Diversity of trophic interactions inside an arsenic-rich microbial ecosystem.</title>
        <authorList>
            <person name="Bertin P.N."/>
            <person name="Heinrich-Salmeron A."/>
            <person name="Pelletier E."/>
            <person name="Goulhen-Chollet F."/>
            <person name="Arsene-Ploetze F."/>
            <person name="Gallien S."/>
            <person name="Calteau A."/>
            <person name="Vallenet D."/>
            <person name="Casiot C."/>
            <person name="Chane-Woon-Ming B."/>
            <person name="Giloteaux L."/>
            <person name="Barakat M."/>
            <person name="Bonnefoy V."/>
            <person name="Bruneel O."/>
            <person name="Chandler M."/>
            <person name="Cleiss J."/>
            <person name="Duran R."/>
            <person name="Elbaz-Poulichet F."/>
            <person name="Fonknechten N."/>
            <person name="Lauga B."/>
            <person name="Mornico D."/>
            <person name="Ortet P."/>
            <person name="Schaeffer C."/>
            <person name="Siguier P."/>
            <person name="Alexander Thil Smith A."/>
            <person name="Van Dorsselaer A."/>
            <person name="Weissenbach J."/>
            <person name="Medigue C."/>
            <person name="Le Paslier D."/>
        </authorList>
    </citation>
    <scope>NUCLEOTIDE SEQUENCE</scope>
</reference>
<gene>
    <name evidence="1" type="ORF">CARN7_0059</name>
</gene>
<sequence>MTYDRSTGEESPIGLILCSSADTEQVELMDLNAANIRVAEYLDHMPDMKLMQTQLHRAVALARERVTKGLLPHASELEGEK</sequence>
<accession>E6QQ13</accession>
<evidence type="ECO:0000313" key="1">
    <source>
        <dbReference type="EMBL" id="CBI09334.1"/>
    </source>
</evidence>
<organism evidence="1">
    <name type="scientific">mine drainage metagenome</name>
    <dbReference type="NCBI Taxonomy" id="410659"/>
    <lineage>
        <taxon>unclassified sequences</taxon>
        <taxon>metagenomes</taxon>
        <taxon>ecological metagenomes</taxon>
    </lineage>
</organism>
<comment type="caution">
    <text evidence="1">The sequence shown here is derived from an EMBL/GenBank/DDBJ whole genome shotgun (WGS) entry which is preliminary data.</text>
</comment>
<proteinExistence type="predicted"/>
<protein>
    <recommendedName>
        <fullName evidence="2">YhcG PDDEXK nuclease domain-containing protein</fullName>
    </recommendedName>
</protein>
<dbReference type="AlphaFoldDB" id="E6QQ13"/>
<name>E6QQ13_9ZZZZ</name>
<evidence type="ECO:0008006" key="2">
    <source>
        <dbReference type="Google" id="ProtNLM"/>
    </source>
</evidence>
<dbReference type="EMBL" id="CABR01000025">
    <property type="protein sequence ID" value="CBI09334.1"/>
    <property type="molecule type" value="Genomic_DNA"/>
</dbReference>